<dbReference type="EMBL" id="FQUU01000021">
    <property type="protein sequence ID" value="SHF86452.1"/>
    <property type="molecule type" value="Genomic_DNA"/>
</dbReference>
<protein>
    <submittedName>
        <fullName evidence="1">Uncharacterized protein</fullName>
    </submittedName>
</protein>
<name>A0A1M5F5T7_9BACT</name>
<dbReference type="RefSeq" id="WP_072836847.1">
    <property type="nucleotide sequence ID" value="NZ_FQUU01000021.1"/>
</dbReference>
<sequence>MKQVVTRSLLLLIGVCLFMVFSGISSKACDKNQFTKYGVIHKKAQQVNITEVNAPAELTDFIFANSLLRF</sequence>
<dbReference type="AlphaFoldDB" id="A0A1M5F5T7"/>
<accession>A0A1M5F5T7</accession>
<organism evidence="1 2">
    <name type="scientific">Flavisolibacter ginsengisoli DSM 18119</name>
    <dbReference type="NCBI Taxonomy" id="1121884"/>
    <lineage>
        <taxon>Bacteria</taxon>
        <taxon>Pseudomonadati</taxon>
        <taxon>Bacteroidota</taxon>
        <taxon>Chitinophagia</taxon>
        <taxon>Chitinophagales</taxon>
        <taxon>Chitinophagaceae</taxon>
        <taxon>Flavisolibacter</taxon>
    </lineage>
</organism>
<reference evidence="1 2" key="1">
    <citation type="submission" date="2016-11" db="EMBL/GenBank/DDBJ databases">
        <authorList>
            <person name="Jaros S."/>
            <person name="Januszkiewicz K."/>
            <person name="Wedrychowicz H."/>
        </authorList>
    </citation>
    <scope>NUCLEOTIDE SEQUENCE [LARGE SCALE GENOMIC DNA]</scope>
    <source>
        <strain evidence="1 2">DSM 18119</strain>
    </source>
</reference>
<evidence type="ECO:0000313" key="1">
    <source>
        <dbReference type="EMBL" id="SHF86452.1"/>
    </source>
</evidence>
<proteinExistence type="predicted"/>
<gene>
    <name evidence="1" type="ORF">SAMN02745131_03725</name>
</gene>
<evidence type="ECO:0000313" key="2">
    <source>
        <dbReference type="Proteomes" id="UP000184048"/>
    </source>
</evidence>
<dbReference type="Proteomes" id="UP000184048">
    <property type="component" value="Unassembled WGS sequence"/>
</dbReference>
<dbReference type="STRING" id="1121884.SAMN02745131_03725"/>
<keyword evidence="2" id="KW-1185">Reference proteome</keyword>